<evidence type="ECO:0000313" key="2">
    <source>
        <dbReference type="Proteomes" id="UP000807306"/>
    </source>
</evidence>
<evidence type="ECO:0008006" key="3">
    <source>
        <dbReference type="Google" id="ProtNLM"/>
    </source>
</evidence>
<accession>A0A9P6JWG1</accession>
<dbReference type="InterPro" id="IPR012337">
    <property type="entry name" value="RNaseH-like_sf"/>
</dbReference>
<evidence type="ECO:0000313" key="1">
    <source>
        <dbReference type="EMBL" id="KAF9534530.1"/>
    </source>
</evidence>
<dbReference type="EMBL" id="MU157826">
    <property type="protein sequence ID" value="KAF9534530.1"/>
    <property type="molecule type" value="Genomic_DNA"/>
</dbReference>
<comment type="caution">
    <text evidence="1">The sequence shown here is derived from an EMBL/GenBank/DDBJ whole genome shotgun (WGS) entry which is preliminary data.</text>
</comment>
<keyword evidence="2" id="KW-1185">Reference proteome</keyword>
<dbReference type="SUPFAM" id="SSF53098">
    <property type="entry name" value="Ribonuclease H-like"/>
    <property type="match status" value="1"/>
</dbReference>
<name>A0A9P6JWG1_9AGAR</name>
<dbReference type="AlphaFoldDB" id="A0A9P6JWG1"/>
<dbReference type="Proteomes" id="UP000807306">
    <property type="component" value="Unassembled WGS sequence"/>
</dbReference>
<organism evidence="1 2">
    <name type="scientific">Crepidotus variabilis</name>
    <dbReference type="NCBI Taxonomy" id="179855"/>
    <lineage>
        <taxon>Eukaryota</taxon>
        <taxon>Fungi</taxon>
        <taxon>Dikarya</taxon>
        <taxon>Basidiomycota</taxon>
        <taxon>Agaricomycotina</taxon>
        <taxon>Agaricomycetes</taxon>
        <taxon>Agaricomycetidae</taxon>
        <taxon>Agaricales</taxon>
        <taxon>Agaricineae</taxon>
        <taxon>Crepidotaceae</taxon>
        <taxon>Crepidotus</taxon>
    </lineage>
</organism>
<reference evidence="1" key="1">
    <citation type="submission" date="2020-11" db="EMBL/GenBank/DDBJ databases">
        <authorList>
            <consortium name="DOE Joint Genome Institute"/>
            <person name="Ahrendt S."/>
            <person name="Riley R."/>
            <person name="Andreopoulos W."/>
            <person name="Labutti K."/>
            <person name="Pangilinan J."/>
            <person name="Ruiz-Duenas F.J."/>
            <person name="Barrasa J.M."/>
            <person name="Sanchez-Garcia M."/>
            <person name="Camarero S."/>
            <person name="Miyauchi S."/>
            <person name="Serrano A."/>
            <person name="Linde D."/>
            <person name="Babiker R."/>
            <person name="Drula E."/>
            <person name="Ayuso-Fernandez I."/>
            <person name="Pacheco R."/>
            <person name="Padilla G."/>
            <person name="Ferreira P."/>
            <person name="Barriuso J."/>
            <person name="Kellner H."/>
            <person name="Castanera R."/>
            <person name="Alfaro M."/>
            <person name="Ramirez L."/>
            <person name="Pisabarro A.G."/>
            <person name="Kuo A."/>
            <person name="Tritt A."/>
            <person name="Lipzen A."/>
            <person name="He G."/>
            <person name="Yan M."/>
            <person name="Ng V."/>
            <person name="Cullen D."/>
            <person name="Martin F."/>
            <person name="Rosso M.-N."/>
            <person name="Henrissat B."/>
            <person name="Hibbett D."/>
            <person name="Martinez A.T."/>
            <person name="Grigoriev I.V."/>
        </authorList>
    </citation>
    <scope>NUCLEOTIDE SEQUENCE</scope>
    <source>
        <strain evidence="1">CBS 506.95</strain>
    </source>
</reference>
<dbReference type="OrthoDB" id="3262464at2759"/>
<proteinExistence type="predicted"/>
<protein>
    <recommendedName>
        <fullName evidence="3">HAT C-terminal dimerisation domain-containing protein</fullName>
    </recommendedName>
</protein>
<sequence length="98" mass="11107">MDVLPAQASAVPCERVFSSSKETGTIRQNRIGATLFEALQVLKFAFKYDWLDFVDDLLAKPEDYTISGPLTQNAIEELKHNEDEDEVFDLIHNSTMID</sequence>
<gene>
    <name evidence="1" type="ORF">CPB83DRAFT_804569</name>
</gene>